<dbReference type="AlphaFoldDB" id="A0A8D3WMR6"/>
<evidence type="ECO:0000313" key="1">
    <source>
        <dbReference type="EMBL" id="ADW07612.1"/>
    </source>
</evidence>
<dbReference type="EMBL" id="CP002475">
    <property type="protein sequence ID" value="ADW07612.1"/>
    <property type="molecule type" value="Genomic_DNA"/>
</dbReference>
<dbReference type="KEGG" id="sfa:Sfla_6233"/>
<evidence type="ECO:0000313" key="2">
    <source>
        <dbReference type="Proteomes" id="UP000002066"/>
    </source>
</evidence>
<accession>A0A8D3WMR6</accession>
<name>A0A8D3WMR6_STRFA</name>
<reference evidence="1 2" key="1">
    <citation type="submission" date="2011-01" db="EMBL/GenBank/DDBJ databases">
        <title>Complete sequence of chromosome of Streptomyces flavogriseus ATCC 33331.</title>
        <authorList>
            <consortium name="US DOE Joint Genome Institute"/>
            <person name="Lucas S."/>
            <person name="Copeland A."/>
            <person name="Lapidus A."/>
            <person name="Cheng J.-F."/>
            <person name="Goodwin L."/>
            <person name="Pitluck S."/>
            <person name="Davenport K."/>
            <person name="Detter J.C."/>
            <person name="Han C."/>
            <person name="Tapia R."/>
            <person name="Land M."/>
            <person name="Hauser L."/>
            <person name="Kyrpides N."/>
            <person name="Ivanova N."/>
            <person name="Ovchinnikova G."/>
            <person name="Pagani I."/>
            <person name="Brumm P."/>
            <person name="Mead D."/>
            <person name="Woyke T."/>
        </authorList>
    </citation>
    <scope>NUCLEOTIDE SEQUENCE [LARGE SCALE GENOMIC DNA]</scope>
    <source>
        <strain evidence="2">ATCC 33331 / IAF-45CD</strain>
    </source>
</reference>
<proteinExistence type="predicted"/>
<organism evidence="1 2">
    <name type="scientific">Streptomyces pratensis (strain ATCC 33331 / IAF-45CD)</name>
    <dbReference type="NCBI Taxonomy" id="591167"/>
    <lineage>
        <taxon>Bacteria</taxon>
        <taxon>Bacillati</taxon>
        <taxon>Actinomycetota</taxon>
        <taxon>Actinomycetes</taxon>
        <taxon>Kitasatosporales</taxon>
        <taxon>Streptomycetaceae</taxon>
        <taxon>Streptomyces</taxon>
    </lineage>
</organism>
<sequence length="51" mass="5686">MKPCDQGFAGMRIQSDPMAISDSSKSYKIRFSVRNGPQVANLFYELVSADK</sequence>
<dbReference type="Proteomes" id="UP000002066">
    <property type="component" value="Chromosome"/>
</dbReference>
<protein>
    <submittedName>
        <fullName evidence="1">Uncharacterized protein</fullName>
    </submittedName>
</protein>
<gene>
    <name evidence="1" type="ordered locus">Sfla_6233</name>
</gene>